<keyword evidence="3" id="KW-0732">Signal</keyword>
<proteinExistence type="inferred from homology"/>
<evidence type="ECO:0000313" key="6">
    <source>
        <dbReference type="Proteomes" id="UP000247569"/>
    </source>
</evidence>
<keyword evidence="2 3" id="KW-0378">Hydrolase</keyword>
<organism evidence="5 6">
    <name type="scientific">Nocardia tenerifensis</name>
    <dbReference type="NCBI Taxonomy" id="228006"/>
    <lineage>
        <taxon>Bacteria</taxon>
        <taxon>Bacillati</taxon>
        <taxon>Actinomycetota</taxon>
        <taxon>Actinomycetes</taxon>
        <taxon>Mycobacteriales</taxon>
        <taxon>Nocardiaceae</taxon>
        <taxon>Nocardia</taxon>
    </lineage>
</organism>
<evidence type="ECO:0000259" key="4">
    <source>
        <dbReference type="Pfam" id="PF00135"/>
    </source>
</evidence>
<evidence type="ECO:0000256" key="2">
    <source>
        <dbReference type="ARBA" id="ARBA00022801"/>
    </source>
</evidence>
<dbReference type="InterPro" id="IPR019826">
    <property type="entry name" value="Carboxylesterase_B_AS"/>
</dbReference>
<comment type="caution">
    <text evidence="5">The sequence shown here is derived from an EMBL/GenBank/DDBJ whole genome shotgun (WGS) entry which is preliminary data.</text>
</comment>
<dbReference type="PROSITE" id="PS00122">
    <property type="entry name" value="CARBOXYLESTERASE_B_1"/>
    <property type="match status" value="1"/>
</dbReference>
<dbReference type="InterPro" id="IPR050309">
    <property type="entry name" value="Type-B_Carboxylest/Lipase"/>
</dbReference>
<comment type="similarity">
    <text evidence="1 3">Belongs to the type-B carboxylesterase/lipase family.</text>
</comment>
<evidence type="ECO:0000313" key="5">
    <source>
        <dbReference type="EMBL" id="PXX63852.1"/>
    </source>
</evidence>
<dbReference type="Proteomes" id="UP000247569">
    <property type="component" value="Unassembled WGS sequence"/>
</dbReference>
<feature type="domain" description="Carboxylesterase type B" evidence="4">
    <location>
        <begin position="36"/>
        <end position="536"/>
    </location>
</feature>
<reference evidence="5 6" key="1">
    <citation type="submission" date="2018-05" db="EMBL/GenBank/DDBJ databases">
        <title>Genomic Encyclopedia of Type Strains, Phase IV (KMG-IV): sequencing the most valuable type-strain genomes for metagenomic binning, comparative biology and taxonomic classification.</title>
        <authorList>
            <person name="Goeker M."/>
        </authorList>
    </citation>
    <scope>NUCLEOTIDE SEQUENCE [LARGE SCALE GENOMIC DNA]</scope>
    <source>
        <strain evidence="5 6">DSM 44704</strain>
    </source>
</reference>
<gene>
    <name evidence="5" type="ORF">DFR70_10532</name>
</gene>
<dbReference type="Gene3D" id="3.40.50.1820">
    <property type="entry name" value="alpha/beta hydrolase"/>
    <property type="match status" value="1"/>
</dbReference>
<feature type="chain" id="PRO_5039744265" description="Carboxylic ester hydrolase" evidence="3">
    <location>
        <begin position="23"/>
        <end position="543"/>
    </location>
</feature>
<dbReference type="InterPro" id="IPR002018">
    <property type="entry name" value="CarbesteraseB"/>
</dbReference>
<dbReference type="SUPFAM" id="SSF53474">
    <property type="entry name" value="alpha/beta-Hydrolases"/>
    <property type="match status" value="1"/>
</dbReference>
<dbReference type="EMBL" id="QJKF01000005">
    <property type="protein sequence ID" value="PXX63852.1"/>
    <property type="molecule type" value="Genomic_DNA"/>
</dbReference>
<dbReference type="GO" id="GO:0016787">
    <property type="term" value="F:hydrolase activity"/>
    <property type="evidence" value="ECO:0007669"/>
    <property type="project" value="UniProtKB-KW"/>
</dbReference>
<dbReference type="PROSITE" id="PS51257">
    <property type="entry name" value="PROKAR_LIPOPROTEIN"/>
    <property type="match status" value="1"/>
</dbReference>
<feature type="signal peptide" evidence="3">
    <location>
        <begin position="1"/>
        <end position="22"/>
    </location>
</feature>
<protein>
    <recommendedName>
        <fullName evidence="3">Carboxylic ester hydrolase</fullName>
        <ecNumber evidence="3">3.1.1.-</ecNumber>
    </recommendedName>
</protein>
<dbReference type="Pfam" id="PF00135">
    <property type="entry name" value="COesterase"/>
    <property type="match status" value="1"/>
</dbReference>
<keyword evidence="6" id="KW-1185">Reference proteome</keyword>
<dbReference type="EC" id="3.1.1.-" evidence="3"/>
<accession>A0A318JYP4</accession>
<dbReference type="InterPro" id="IPR029058">
    <property type="entry name" value="AB_hydrolase_fold"/>
</dbReference>
<dbReference type="PANTHER" id="PTHR11559">
    <property type="entry name" value="CARBOXYLESTERASE"/>
    <property type="match status" value="1"/>
</dbReference>
<dbReference type="AlphaFoldDB" id="A0A318JYP4"/>
<evidence type="ECO:0000256" key="1">
    <source>
        <dbReference type="ARBA" id="ARBA00005964"/>
    </source>
</evidence>
<name>A0A318JYP4_9NOCA</name>
<evidence type="ECO:0000256" key="3">
    <source>
        <dbReference type="RuleBase" id="RU361235"/>
    </source>
</evidence>
<sequence>MSGLARRWSTPLLLTLACATLAAGCTSPPNPPADRSDVVSLDTGAVRGRVDPAGYREYAGIPYAAAPVGALRWHAPTAAASWDGVREATTPGAMCPQGASLAAPQAMTEDCLNLNVWTPAGSHTDLPVLVWIHGGSLISGAGSDYGPQKFLTGTEGPIVVVTINYRLGTLGFLADKSLEDTDGDVGNYGFQDQQFALKWVQRNIAAFGGDPAKVTIAGESSGSNSVCTHLAAPGSAGLFRAAIMQSGACLPWQTRHGAETAAATTATGLGCADPATTATCLRGLPVSAILAAQAQQTNGITGIPFLGTVGTPFMPRSPEQGLKDGALAHVPVITGTNHDESALFAWLIYGTPGAPTLTADRYPQALTEISQAHDFPLRDNHTAAVTAEYPLDRYPQPVIAATRALSDQATCAIGYQAPQLAAHAPTYSYEFADPAPPAPPSTFPLGAYHASELSYLWQMSPALGDPATMTPAQRRLSDELVRYWTRFVLTGTPDPAGLPAMPAHTGTNPNLMSFKPDTTGPISASAFDTDHHCGFWRTVTAQP</sequence>
<dbReference type="RefSeq" id="WP_040737134.1">
    <property type="nucleotide sequence ID" value="NZ_QJKF01000005.1"/>
</dbReference>